<dbReference type="Pfam" id="PF07798">
    <property type="entry name" value="CCDC90-like"/>
    <property type="match status" value="1"/>
</dbReference>
<organism evidence="11 12">
    <name type="scientific">Arthrobotrys conoides</name>
    <dbReference type="NCBI Taxonomy" id="74498"/>
    <lineage>
        <taxon>Eukaryota</taxon>
        <taxon>Fungi</taxon>
        <taxon>Dikarya</taxon>
        <taxon>Ascomycota</taxon>
        <taxon>Pezizomycotina</taxon>
        <taxon>Orbiliomycetes</taxon>
        <taxon>Orbiliales</taxon>
        <taxon>Orbiliaceae</taxon>
        <taxon>Arthrobotrys</taxon>
    </lineage>
</organism>
<dbReference type="Proteomes" id="UP001307849">
    <property type="component" value="Unassembled WGS sequence"/>
</dbReference>
<dbReference type="EMBL" id="JAVHJM010000001">
    <property type="protein sequence ID" value="KAK6521503.1"/>
    <property type="molecule type" value="Genomic_DNA"/>
</dbReference>
<evidence type="ECO:0000256" key="3">
    <source>
        <dbReference type="ARBA" id="ARBA00022692"/>
    </source>
</evidence>
<dbReference type="AlphaFoldDB" id="A0AAN8NN97"/>
<feature type="transmembrane region" description="Helical" evidence="10">
    <location>
        <begin position="376"/>
        <end position="393"/>
    </location>
</feature>
<protein>
    <recommendedName>
        <fullName evidence="13">MOZ protein represents a chromatin-associated acetyltransferase</fullName>
    </recommendedName>
</protein>
<dbReference type="PANTHER" id="PTHR14360">
    <property type="entry name" value="PROTEIN FMP32, MITOCHONDRIAL"/>
    <property type="match status" value="1"/>
</dbReference>
<proteinExistence type="predicted"/>
<comment type="subcellular location">
    <subcellularLocation>
        <location evidence="2">Membrane</location>
    </subcellularLocation>
    <subcellularLocation>
        <location evidence="1">Mitochondrion</location>
    </subcellularLocation>
</comment>
<evidence type="ECO:0000256" key="6">
    <source>
        <dbReference type="ARBA" id="ARBA00023128"/>
    </source>
</evidence>
<feature type="compositionally biased region" description="Basic and acidic residues" evidence="9">
    <location>
        <begin position="116"/>
        <end position="125"/>
    </location>
</feature>
<evidence type="ECO:0000256" key="4">
    <source>
        <dbReference type="ARBA" id="ARBA00022989"/>
    </source>
</evidence>
<evidence type="ECO:0000313" key="12">
    <source>
        <dbReference type="Proteomes" id="UP001307849"/>
    </source>
</evidence>
<name>A0AAN8NN97_9PEZI</name>
<feature type="region of interest" description="Disordered" evidence="9">
    <location>
        <begin position="81"/>
        <end position="202"/>
    </location>
</feature>
<dbReference type="GO" id="GO:0016020">
    <property type="term" value="C:membrane"/>
    <property type="evidence" value="ECO:0007669"/>
    <property type="project" value="UniProtKB-SubCell"/>
</dbReference>
<reference evidence="11 12" key="1">
    <citation type="submission" date="2019-10" db="EMBL/GenBank/DDBJ databases">
        <authorList>
            <person name="Palmer J.M."/>
        </authorList>
    </citation>
    <scope>NUCLEOTIDE SEQUENCE [LARGE SCALE GENOMIC DNA]</scope>
    <source>
        <strain evidence="11 12">TWF506</strain>
    </source>
</reference>
<evidence type="ECO:0000256" key="2">
    <source>
        <dbReference type="ARBA" id="ARBA00004370"/>
    </source>
</evidence>
<dbReference type="PANTHER" id="PTHR14360:SF12">
    <property type="entry name" value="MOZ PROTEIN REPRESENTS A CHROMATIN-ASSOCIATED ACETYLTRANSFERASE"/>
    <property type="match status" value="1"/>
</dbReference>
<dbReference type="Gene3D" id="1.20.5.340">
    <property type="match status" value="1"/>
</dbReference>
<evidence type="ECO:0000256" key="10">
    <source>
        <dbReference type="SAM" id="Phobius"/>
    </source>
</evidence>
<feature type="region of interest" description="Disordered" evidence="9">
    <location>
        <begin position="401"/>
        <end position="453"/>
    </location>
</feature>
<feature type="compositionally biased region" description="Pro residues" evidence="9">
    <location>
        <begin position="86"/>
        <end position="97"/>
    </location>
</feature>
<evidence type="ECO:0000256" key="8">
    <source>
        <dbReference type="SAM" id="Coils"/>
    </source>
</evidence>
<sequence>MSIPRLTFLYPSFLSTARSCGTASCCKHAVRTRVGTYPSRAQRCSFTSISRPPGTSRPVAAQRRCLGTLQDSMAARRDDAVLAGGAPPPPSPGPPVKKAPVKTAETPAKTSVSVEGKAEEKDKSASKKGPTTPAETQKSDKTDIGRNYIPESLKDTSALDEITSAVKEPGSKAIPITKNTGSQGPGPSSSSGKQPSVIPLGPPKEPLISPILAKLYHNFDTYAMVKQLENGGLTYGQSVIAMKAIRGLLSVNLDKAKDSIVTKSMSENENYLFRAACSELKTETEFSRRTALEKTRTDRAQIQHDYEQLEQKLNEDLMNLKDEVSSLFNDRKIVTRQEERAMEVKIQELNYKLTILLNGDMRSEIEALRWTTTRRGLIAIAIIAVLVVTLIRYTSVQSQASKKEAQKEAKSEKKKDPLHHAADAGLVASLSSSFRDRPDGKDSGDGGTFVSLG</sequence>
<accession>A0AAN8NN97</accession>
<evidence type="ECO:0000256" key="7">
    <source>
        <dbReference type="ARBA" id="ARBA00023136"/>
    </source>
</evidence>
<evidence type="ECO:0000256" key="9">
    <source>
        <dbReference type="SAM" id="MobiDB-lite"/>
    </source>
</evidence>
<keyword evidence="6" id="KW-0496">Mitochondrion</keyword>
<dbReference type="GO" id="GO:0005739">
    <property type="term" value="C:mitochondrion"/>
    <property type="evidence" value="ECO:0007669"/>
    <property type="project" value="UniProtKB-SubCell"/>
</dbReference>
<feature type="coiled-coil region" evidence="8">
    <location>
        <begin position="292"/>
        <end position="330"/>
    </location>
</feature>
<evidence type="ECO:0000256" key="1">
    <source>
        <dbReference type="ARBA" id="ARBA00004173"/>
    </source>
</evidence>
<keyword evidence="4 10" id="KW-1133">Transmembrane helix</keyword>
<evidence type="ECO:0008006" key="13">
    <source>
        <dbReference type="Google" id="ProtNLM"/>
    </source>
</evidence>
<comment type="caution">
    <text evidence="11">The sequence shown here is derived from an EMBL/GenBank/DDBJ whole genome shotgun (WGS) entry which is preliminary data.</text>
</comment>
<dbReference type="InterPro" id="IPR024461">
    <property type="entry name" value="CCDC90-like"/>
</dbReference>
<gene>
    <name evidence="11" type="ORF">TWF506_001714</name>
</gene>
<keyword evidence="3 10" id="KW-0812">Transmembrane</keyword>
<feature type="compositionally biased region" description="Low complexity" evidence="9">
    <location>
        <begin position="181"/>
        <end position="196"/>
    </location>
</feature>
<feature type="compositionally biased region" description="Basic and acidic residues" evidence="9">
    <location>
        <begin position="434"/>
        <end position="444"/>
    </location>
</feature>
<keyword evidence="12" id="KW-1185">Reference proteome</keyword>
<keyword evidence="7 10" id="KW-0472">Membrane</keyword>
<keyword evidence="5 8" id="KW-0175">Coiled coil</keyword>
<evidence type="ECO:0000256" key="5">
    <source>
        <dbReference type="ARBA" id="ARBA00023054"/>
    </source>
</evidence>
<evidence type="ECO:0000313" key="11">
    <source>
        <dbReference type="EMBL" id="KAK6521503.1"/>
    </source>
</evidence>
<feature type="compositionally biased region" description="Basic and acidic residues" evidence="9">
    <location>
        <begin position="401"/>
        <end position="422"/>
    </location>
</feature>